<dbReference type="EMBL" id="CM031819">
    <property type="protein sequence ID" value="KAG6636132.1"/>
    <property type="molecule type" value="Genomic_DNA"/>
</dbReference>
<feature type="compositionally biased region" description="Basic residues" evidence="1">
    <location>
        <begin position="12"/>
        <end position="29"/>
    </location>
</feature>
<organism evidence="3 4">
    <name type="scientific">Carya illinoinensis</name>
    <name type="common">Pecan</name>
    <dbReference type="NCBI Taxonomy" id="32201"/>
    <lineage>
        <taxon>Eukaryota</taxon>
        <taxon>Viridiplantae</taxon>
        <taxon>Streptophyta</taxon>
        <taxon>Embryophyta</taxon>
        <taxon>Tracheophyta</taxon>
        <taxon>Spermatophyta</taxon>
        <taxon>Magnoliopsida</taxon>
        <taxon>eudicotyledons</taxon>
        <taxon>Gunneridae</taxon>
        <taxon>Pentapetalae</taxon>
        <taxon>rosids</taxon>
        <taxon>fabids</taxon>
        <taxon>Fagales</taxon>
        <taxon>Juglandaceae</taxon>
        <taxon>Carya</taxon>
    </lineage>
</organism>
<comment type="caution">
    <text evidence="3">The sequence shown here is derived from an EMBL/GenBank/DDBJ whole genome shotgun (WGS) entry which is preliminary data.</text>
</comment>
<accession>A0A8T1P3V5</accession>
<feature type="region of interest" description="Disordered" evidence="1">
    <location>
        <begin position="1"/>
        <end position="39"/>
    </location>
</feature>
<keyword evidence="2" id="KW-0472">Membrane</keyword>
<dbReference type="AlphaFoldDB" id="A0A8T1P3V5"/>
<sequence>MAEGAAREQRRGSSRRRRRTKTGGGRGRRSIWQSQRGSSHGYCIKYGWAQRERERERERDFFLGGWGCCFTFYGGWHSPFSFILPCVSMAGLCAFHEIRIFA</sequence>
<evidence type="ECO:0000313" key="3">
    <source>
        <dbReference type="EMBL" id="KAG6636132.1"/>
    </source>
</evidence>
<name>A0A8T1P3V5_CARIL</name>
<evidence type="ECO:0000256" key="1">
    <source>
        <dbReference type="SAM" id="MobiDB-lite"/>
    </source>
</evidence>
<evidence type="ECO:0000313" key="4">
    <source>
        <dbReference type="Proteomes" id="UP000811609"/>
    </source>
</evidence>
<keyword evidence="4" id="KW-1185">Reference proteome</keyword>
<dbReference type="Proteomes" id="UP000811609">
    <property type="component" value="Chromosome 11"/>
</dbReference>
<protein>
    <submittedName>
        <fullName evidence="3">Uncharacterized protein</fullName>
    </submittedName>
</protein>
<gene>
    <name evidence="3" type="ORF">CIPAW_11G089600</name>
</gene>
<keyword evidence="2" id="KW-0812">Transmembrane</keyword>
<keyword evidence="2" id="KW-1133">Transmembrane helix</keyword>
<reference evidence="3" key="1">
    <citation type="submission" date="2020-12" db="EMBL/GenBank/DDBJ databases">
        <title>WGS assembly of Carya illinoinensis cv. Pawnee.</title>
        <authorList>
            <person name="Platts A."/>
            <person name="Shu S."/>
            <person name="Wright S."/>
            <person name="Barry K."/>
            <person name="Edger P."/>
            <person name="Pires J.C."/>
            <person name="Schmutz J."/>
        </authorList>
    </citation>
    <scope>NUCLEOTIDE SEQUENCE</scope>
    <source>
        <tissue evidence="3">Leaf</tissue>
    </source>
</reference>
<feature type="transmembrane region" description="Helical" evidence="2">
    <location>
        <begin position="60"/>
        <end position="76"/>
    </location>
</feature>
<proteinExistence type="predicted"/>
<evidence type="ECO:0000256" key="2">
    <source>
        <dbReference type="SAM" id="Phobius"/>
    </source>
</evidence>
<feature type="compositionally biased region" description="Basic and acidic residues" evidence="1">
    <location>
        <begin position="1"/>
        <end position="11"/>
    </location>
</feature>